<evidence type="ECO:0000259" key="4">
    <source>
        <dbReference type="SMART" id="SM01310"/>
    </source>
</evidence>
<reference evidence="5" key="1">
    <citation type="submission" date="2016-10" db="EMBL/GenBank/DDBJ databases">
        <authorList>
            <person name="Benchimol M."/>
            <person name="Almeida L.G."/>
            <person name="Vasconcelos A.T."/>
            <person name="Perreira-Neves A."/>
            <person name="Rosa I.A."/>
            <person name="Tasca T."/>
            <person name="Bogo M.R."/>
            <person name="de Souza W."/>
        </authorList>
    </citation>
    <scope>NUCLEOTIDE SEQUENCE [LARGE SCALE GENOMIC DNA]</scope>
    <source>
        <strain evidence="5">K</strain>
    </source>
</reference>
<dbReference type="GO" id="GO:0007010">
    <property type="term" value="P:cytoskeleton organization"/>
    <property type="evidence" value="ECO:0007669"/>
    <property type="project" value="InterPro"/>
</dbReference>
<name>A0A1J4JWX0_9EUKA</name>
<dbReference type="GO" id="GO:0038203">
    <property type="term" value="P:TORC2 signaling"/>
    <property type="evidence" value="ECO:0007669"/>
    <property type="project" value="TreeGrafter"/>
</dbReference>
<feature type="domain" description="Rapamycin-insensitive companion of mTOR" evidence="4">
    <location>
        <begin position="734"/>
        <end position="806"/>
    </location>
</feature>
<evidence type="ECO:0000256" key="1">
    <source>
        <dbReference type="ARBA" id="ARBA00008878"/>
    </source>
</evidence>
<dbReference type="Proteomes" id="UP000179807">
    <property type="component" value="Unassembled WGS sequence"/>
</dbReference>
<dbReference type="PANTHER" id="PTHR13298">
    <property type="entry name" value="CYTOSOLIC REGULATOR PIANISSIMO"/>
    <property type="match status" value="1"/>
</dbReference>
<evidence type="ECO:0000259" key="2">
    <source>
        <dbReference type="SMART" id="SM01307"/>
    </source>
</evidence>
<dbReference type="InterPro" id="IPR029451">
    <property type="entry name" value="RICTOR_M"/>
</dbReference>
<dbReference type="EMBL" id="MLAK01000895">
    <property type="protein sequence ID" value="OHT01773.1"/>
    <property type="molecule type" value="Genomic_DNA"/>
</dbReference>
<dbReference type="OrthoDB" id="271111at2759"/>
<dbReference type="AlphaFoldDB" id="A0A1J4JWX0"/>
<dbReference type="InterPro" id="IPR028268">
    <property type="entry name" value="Pianissimo_fam"/>
</dbReference>
<evidence type="ECO:0000259" key="3">
    <source>
        <dbReference type="SMART" id="SM01308"/>
    </source>
</evidence>
<dbReference type="Pfam" id="PF14668">
    <property type="entry name" value="RICTOR_V"/>
    <property type="match status" value="1"/>
</dbReference>
<dbReference type="GO" id="GO:0031932">
    <property type="term" value="C:TORC2 complex"/>
    <property type="evidence" value="ECO:0007669"/>
    <property type="project" value="InterPro"/>
</dbReference>
<proteinExistence type="inferred from homology"/>
<evidence type="ECO:0000313" key="6">
    <source>
        <dbReference type="Proteomes" id="UP000179807"/>
    </source>
</evidence>
<evidence type="ECO:0000313" key="5">
    <source>
        <dbReference type="EMBL" id="OHT01773.1"/>
    </source>
</evidence>
<organism evidence="5 6">
    <name type="scientific">Tritrichomonas foetus</name>
    <dbReference type="NCBI Taxonomy" id="1144522"/>
    <lineage>
        <taxon>Eukaryota</taxon>
        <taxon>Metamonada</taxon>
        <taxon>Parabasalia</taxon>
        <taxon>Tritrichomonadida</taxon>
        <taxon>Tritrichomonadidae</taxon>
        <taxon>Tritrichomonas</taxon>
    </lineage>
</organism>
<dbReference type="SMART" id="SM01307">
    <property type="entry name" value="RICTOR_M"/>
    <property type="match status" value="1"/>
</dbReference>
<comment type="similarity">
    <text evidence="1">Belongs to the RICTOR family.</text>
</comment>
<dbReference type="SMART" id="SM01308">
    <property type="entry name" value="RICTOR_N"/>
    <property type="match status" value="1"/>
</dbReference>
<sequence>MNDNATTQIHSLFAITLRELTELEQKSGTISKILSCLEADLDKQCYSISELPIIAHYLHQIYTTPSSYVRTSVINICFQLELFSDEIICELYNFDYLVVNSLDQRVAGSSCRSDEEKQACFKYILFLIHSKEFLPLSIVRSLIALYLSQQRQYKTFVLSILCEFSILNEDIFVPEIGEIFVDSLINNGSQDIVNVVTYGFEHHLPYATNRLLMSQLISPLSQFDDTFFSYDKVCNSLTSILMTWPGLFAFGIEMDALSYIMSCFQNKTRYIIPIFKKLLIFKDIPNIVTNSYCGFLMKMLMSYDFLPIINNLAKTSSIAANLYNSFLPHISKYFEHKLPRSGKNATQSKIQVNPSEIIVKMSDVPILSDILSYQLPADINLYDWNIIQMRLSMLLPSNDNEFKISRNFLQGLIFYYSGPFLHHNHTSKAIINECLIDLFDFLIESTRGVYFIQTFDCLRNAFIFSIHSLYQKNAIDSKNPIWPFFTALAHLMSTQNGVNLLTKFELLDSLRRLGELCSNLKVIEQILSIIRFQPDGGWAIPVYGQFLNADNPKVSSLAIKELRKKLKSTSYPKVKLFSMLLIPHIKTIHRLNEFGRIYEPLGLLNEMIHSDQSCFDLLVNDKHVLSIIAQFDHFIYSFILSDPKSHPHTDLENEINWWMNEGNMKYLDVYDKSVEYSFTQNQDILLRYPSIITTQELATIPSHLFSQLPRNETGLELLRNKVPELVKLCESNSIKEKRAAFFALSHLASVPGTCEIIIENKITETLISEALNSKSYVMKGTLINCLSMFKINDPISMILRTNGFELFVLGHQKTIIPTNINNFLEILSRFEKYEHSCSESIKYYYSNYNFINDDYKMPINSIPSSIPNQILKPQTDNADASLESNNNSLRENCLNRSIRSVSRNENTNDIKSEVKNDTKNKKADRDVYKELSKGLIELLNPITSKDAKGHLFALSREIPNEVATADNAMYAHRLMESFSYSEEERSFIISLFKQAPLFVNPDIIENKFSFSQKNSAISQAIIFHILQKPDAENSIENYQLPVYSLKDTDIKARNICMNVPEVYISDEEFTETVGMSKEEFYNLEEDEKQKIREKLIGN</sequence>
<dbReference type="RefSeq" id="XP_068354909.1">
    <property type="nucleotide sequence ID" value="XM_068507851.1"/>
</dbReference>
<dbReference type="VEuPathDB" id="TrichDB:TRFO_31290"/>
<dbReference type="InterPro" id="IPR029452">
    <property type="entry name" value="RICTOR_V"/>
</dbReference>
<dbReference type="InterPro" id="IPR028267">
    <property type="entry name" value="Pianissimo_N"/>
</dbReference>
<gene>
    <name evidence="5" type="ORF">TRFO_31290</name>
</gene>
<dbReference type="GeneID" id="94842555"/>
<feature type="domain" description="Rapamycin-insensitive companion of mTOR middle" evidence="2">
    <location>
        <begin position="361"/>
        <end position="568"/>
    </location>
</feature>
<feature type="domain" description="Rapamycin-insensitive companion of mTOR N-terminal" evidence="3">
    <location>
        <begin position="38"/>
        <end position="328"/>
    </location>
</feature>
<dbReference type="SMART" id="SM01310">
    <property type="entry name" value="RICTOR_V"/>
    <property type="match status" value="1"/>
</dbReference>
<dbReference type="SUPFAM" id="SSF48371">
    <property type="entry name" value="ARM repeat"/>
    <property type="match status" value="1"/>
</dbReference>
<dbReference type="GO" id="GO:0003779">
    <property type="term" value="F:actin binding"/>
    <property type="evidence" value="ECO:0007669"/>
    <property type="project" value="InterPro"/>
</dbReference>
<comment type="caution">
    <text evidence="5">The sequence shown here is derived from an EMBL/GenBank/DDBJ whole genome shotgun (WGS) entry which is preliminary data.</text>
</comment>
<dbReference type="InterPro" id="IPR036886">
    <property type="entry name" value="Villin_headpiece_dom_sf"/>
</dbReference>
<dbReference type="SUPFAM" id="SSF47050">
    <property type="entry name" value="VHP, Villin headpiece domain"/>
    <property type="match status" value="1"/>
</dbReference>
<dbReference type="InterPro" id="IPR016024">
    <property type="entry name" value="ARM-type_fold"/>
</dbReference>
<accession>A0A1J4JWX0</accession>
<dbReference type="PANTHER" id="PTHR13298:SF11">
    <property type="entry name" value="RAPAMYCIN-INSENSITIVE COMPANION OF MTOR"/>
    <property type="match status" value="1"/>
</dbReference>
<dbReference type="Pfam" id="PF14664">
    <property type="entry name" value="RICTOR_N"/>
    <property type="match status" value="1"/>
</dbReference>
<protein>
    <submittedName>
        <fullName evidence="5">Uncharacterized protein</fullName>
    </submittedName>
</protein>
<keyword evidence="6" id="KW-1185">Reference proteome</keyword>